<dbReference type="NCBIfam" id="TIGR02191">
    <property type="entry name" value="RNaseIII"/>
    <property type="match status" value="1"/>
</dbReference>
<keyword evidence="12" id="KW-1185">Reference proteome</keyword>
<dbReference type="GO" id="GO:0004525">
    <property type="term" value="F:ribonuclease III activity"/>
    <property type="evidence" value="ECO:0007669"/>
    <property type="project" value="UniProtKB-UniRule"/>
</dbReference>
<keyword evidence="8" id="KW-0699">rRNA-binding</keyword>
<evidence type="ECO:0000256" key="8">
    <source>
        <dbReference type="HAMAP-Rule" id="MF_00104"/>
    </source>
</evidence>
<dbReference type="GO" id="GO:0006397">
    <property type="term" value="P:mRNA processing"/>
    <property type="evidence" value="ECO:0007669"/>
    <property type="project" value="UniProtKB-UniRule"/>
</dbReference>
<dbReference type="PANTHER" id="PTHR11207">
    <property type="entry name" value="RIBONUCLEASE III"/>
    <property type="match status" value="1"/>
</dbReference>
<keyword evidence="3 8" id="KW-0507">mRNA processing</keyword>
<evidence type="ECO:0000259" key="10">
    <source>
        <dbReference type="PROSITE" id="PS50142"/>
    </source>
</evidence>
<dbReference type="PANTHER" id="PTHR11207:SF0">
    <property type="entry name" value="RIBONUCLEASE 3"/>
    <property type="match status" value="1"/>
</dbReference>
<keyword evidence="4 8" id="KW-0540">Nuclease</keyword>
<feature type="domain" description="RNase III" evidence="10">
    <location>
        <begin position="24"/>
        <end position="133"/>
    </location>
</feature>
<protein>
    <recommendedName>
        <fullName evidence="8">Ribonuclease 3</fullName>
        <ecNumber evidence="8">3.1.26.3</ecNumber>
    </recommendedName>
    <alternativeName>
        <fullName evidence="8">Ribonuclease III</fullName>
        <shortName evidence="8">RNase III</shortName>
    </alternativeName>
</protein>
<dbReference type="PROSITE" id="PS00517">
    <property type="entry name" value="RNASE_3_1"/>
    <property type="match status" value="1"/>
</dbReference>
<dbReference type="HAMAP" id="MF_00104">
    <property type="entry name" value="RNase_III"/>
    <property type="match status" value="1"/>
</dbReference>
<feature type="binding site" evidence="8">
    <location>
        <position position="122"/>
    </location>
    <ligand>
        <name>Mg(2+)</name>
        <dbReference type="ChEBI" id="CHEBI:18420"/>
    </ligand>
</feature>
<dbReference type="Pfam" id="PF00035">
    <property type="entry name" value="dsrm"/>
    <property type="match status" value="1"/>
</dbReference>
<dbReference type="PROSITE" id="PS50137">
    <property type="entry name" value="DS_RBD"/>
    <property type="match status" value="1"/>
</dbReference>
<feature type="active site" evidence="8">
    <location>
        <position position="52"/>
    </location>
</feature>
<evidence type="ECO:0000313" key="12">
    <source>
        <dbReference type="Proteomes" id="UP000245872"/>
    </source>
</evidence>
<proteinExistence type="inferred from homology"/>
<comment type="catalytic activity">
    <reaction evidence="1 8">
        <text>Endonucleolytic cleavage to 5'-phosphomonoester.</text>
        <dbReference type="EC" id="3.1.26.3"/>
    </reaction>
</comment>
<dbReference type="AlphaFoldDB" id="A0A2Z3LIJ7"/>
<accession>A0A2Z3LIJ7</accession>
<dbReference type="RefSeq" id="WP_239302502.1">
    <property type="nucleotide sequence ID" value="NZ_CP029619.1"/>
</dbReference>
<sequence>MWHDSATRQFIATVRAITGGVPLNLALYRIALQHSSLKEGHTSNERLEFLGDALLSSIVATYLFKKFPLKGEGFLTDIRSRLVNRDALNTLARKMHLDKLLQYDEILVHKGNSKYIYGNALEALIGAVYLDHGYAYCEQFVLERLIGNYISLEDLIARDTNFKSQIVEWAHKQRFTVRFKTTLEAAHLFTAQVLIDEKVFGEGKGRTKKCAEQSAAQQALQQVQSFTEENAPQ</sequence>
<name>A0A2Z3LIJ7_9BACT</name>
<dbReference type="GO" id="GO:0019843">
    <property type="term" value="F:rRNA binding"/>
    <property type="evidence" value="ECO:0007669"/>
    <property type="project" value="UniProtKB-KW"/>
</dbReference>
<evidence type="ECO:0000256" key="2">
    <source>
        <dbReference type="ARBA" id="ARBA00010183"/>
    </source>
</evidence>
<evidence type="ECO:0000256" key="1">
    <source>
        <dbReference type="ARBA" id="ARBA00000109"/>
    </source>
</evidence>
<dbReference type="EC" id="3.1.26.3" evidence="8"/>
<dbReference type="Gene3D" id="3.30.160.20">
    <property type="match status" value="1"/>
</dbReference>
<reference evidence="11 12" key="1">
    <citation type="submission" date="2018-05" db="EMBL/GenBank/DDBJ databases">
        <title>Candidatus Cardinium hertigii Genome Assembly.</title>
        <authorList>
            <person name="Showmaker K.C."/>
            <person name="Walden K.O."/>
            <person name="Fields C.J."/>
            <person name="Lambert K.N."/>
            <person name="Hudson M.E."/>
        </authorList>
    </citation>
    <scope>NUCLEOTIDE SEQUENCE [LARGE SCALE GENOMIC DNA]</scope>
    <source>
        <strain evidence="12">cHgTN10</strain>
    </source>
</reference>
<evidence type="ECO:0000256" key="6">
    <source>
        <dbReference type="ARBA" id="ARBA00022801"/>
    </source>
</evidence>
<evidence type="ECO:0000313" key="11">
    <source>
        <dbReference type="EMBL" id="AWN81880.1"/>
    </source>
</evidence>
<keyword evidence="8" id="KW-0460">Magnesium</keyword>
<keyword evidence="8" id="KW-0698">rRNA processing</keyword>
<feature type="binding site" evidence="8">
    <location>
        <position position="119"/>
    </location>
    <ligand>
        <name>Mg(2+)</name>
        <dbReference type="ChEBI" id="CHEBI:18420"/>
    </ligand>
</feature>
<comment type="subcellular location">
    <subcellularLocation>
        <location evidence="8">Cytoplasm</location>
    </subcellularLocation>
</comment>
<feature type="active site" evidence="8">
    <location>
        <position position="122"/>
    </location>
</feature>
<dbReference type="InterPro" id="IPR011907">
    <property type="entry name" value="RNase_III"/>
</dbReference>
<dbReference type="EMBL" id="CP029619">
    <property type="protein sequence ID" value="AWN81880.1"/>
    <property type="molecule type" value="Genomic_DNA"/>
</dbReference>
<keyword evidence="8" id="KW-0819">tRNA processing</keyword>
<comment type="similarity">
    <text evidence="2">Belongs to the ribonuclease III family.</text>
</comment>
<dbReference type="Gene3D" id="1.10.1520.10">
    <property type="entry name" value="Ribonuclease III domain"/>
    <property type="match status" value="1"/>
</dbReference>
<feature type="domain" description="DRBM" evidence="9">
    <location>
        <begin position="161"/>
        <end position="225"/>
    </location>
</feature>
<dbReference type="GO" id="GO:0005737">
    <property type="term" value="C:cytoplasm"/>
    <property type="evidence" value="ECO:0007669"/>
    <property type="project" value="UniProtKB-SubCell"/>
</dbReference>
<keyword evidence="6 8" id="KW-0378">Hydrolase</keyword>
<dbReference type="InterPro" id="IPR014720">
    <property type="entry name" value="dsRBD_dom"/>
</dbReference>
<dbReference type="SMART" id="SM00535">
    <property type="entry name" value="RIBOc"/>
    <property type="match status" value="1"/>
</dbReference>
<dbReference type="Proteomes" id="UP000245872">
    <property type="component" value="Chromosome"/>
</dbReference>
<dbReference type="GO" id="GO:0006364">
    <property type="term" value="P:rRNA processing"/>
    <property type="evidence" value="ECO:0007669"/>
    <property type="project" value="UniProtKB-UniRule"/>
</dbReference>
<dbReference type="GO" id="GO:0046872">
    <property type="term" value="F:metal ion binding"/>
    <property type="evidence" value="ECO:0007669"/>
    <property type="project" value="UniProtKB-KW"/>
</dbReference>
<evidence type="ECO:0000256" key="4">
    <source>
        <dbReference type="ARBA" id="ARBA00022722"/>
    </source>
</evidence>
<keyword evidence="7 8" id="KW-0694">RNA-binding</keyword>
<comment type="subunit">
    <text evidence="8">Homodimer.</text>
</comment>
<comment type="cofactor">
    <cofactor evidence="8">
        <name>Mg(2+)</name>
        <dbReference type="ChEBI" id="CHEBI:18420"/>
    </cofactor>
</comment>
<evidence type="ECO:0000256" key="3">
    <source>
        <dbReference type="ARBA" id="ARBA00022664"/>
    </source>
</evidence>
<feature type="binding site" evidence="8">
    <location>
        <position position="48"/>
    </location>
    <ligand>
        <name>Mg(2+)</name>
        <dbReference type="ChEBI" id="CHEBI:18420"/>
    </ligand>
</feature>
<dbReference type="SUPFAM" id="SSF69065">
    <property type="entry name" value="RNase III domain-like"/>
    <property type="match status" value="1"/>
</dbReference>
<evidence type="ECO:0000256" key="5">
    <source>
        <dbReference type="ARBA" id="ARBA00022759"/>
    </source>
</evidence>
<dbReference type="GO" id="GO:0010468">
    <property type="term" value="P:regulation of gene expression"/>
    <property type="evidence" value="ECO:0007669"/>
    <property type="project" value="TreeGrafter"/>
</dbReference>
<dbReference type="PROSITE" id="PS50142">
    <property type="entry name" value="RNASE_3_2"/>
    <property type="match status" value="1"/>
</dbReference>
<keyword evidence="8" id="KW-0963">Cytoplasm</keyword>
<dbReference type="SUPFAM" id="SSF54768">
    <property type="entry name" value="dsRNA-binding domain-like"/>
    <property type="match status" value="1"/>
</dbReference>
<gene>
    <name evidence="8 11" type="primary">rnc</name>
    <name evidence="11" type="ORF">DK880_00564</name>
</gene>
<dbReference type="GO" id="GO:0003725">
    <property type="term" value="F:double-stranded RNA binding"/>
    <property type="evidence" value="ECO:0007669"/>
    <property type="project" value="TreeGrafter"/>
</dbReference>
<evidence type="ECO:0000256" key="7">
    <source>
        <dbReference type="ARBA" id="ARBA00022884"/>
    </source>
</evidence>
<organism evidence="11 12">
    <name type="scientific">Candidatus Cardinium hertigii</name>
    <dbReference type="NCBI Taxonomy" id="247481"/>
    <lineage>
        <taxon>Bacteria</taxon>
        <taxon>Pseudomonadati</taxon>
        <taxon>Bacteroidota</taxon>
        <taxon>Cytophagia</taxon>
        <taxon>Cytophagales</taxon>
        <taxon>Amoebophilaceae</taxon>
        <taxon>Candidatus Cardinium</taxon>
    </lineage>
</organism>
<dbReference type="GO" id="GO:0008033">
    <property type="term" value="P:tRNA processing"/>
    <property type="evidence" value="ECO:0007669"/>
    <property type="project" value="UniProtKB-KW"/>
</dbReference>
<dbReference type="SMART" id="SM00358">
    <property type="entry name" value="DSRM"/>
    <property type="match status" value="1"/>
</dbReference>
<dbReference type="InterPro" id="IPR036389">
    <property type="entry name" value="RNase_III_sf"/>
</dbReference>
<dbReference type="CDD" id="cd00593">
    <property type="entry name" value="RIBOc"/>
    <property type="match status" value="1"/>
</dbReference>
<dbReference type="InterPro" id="IPR000999">
    <property type="entry name" value="RNase_III_dom"/>
</dbReference>
<comment type="function">
    <text evidence="8">Digests double-stranded RNA. Involved in the processing of primary rRNA transcript to yield the immediate precursors to the large and small rRNAs (23S and 16S). Processes some mRNAs, and tRNAs when they are encoded in the rRNA operon. Processes pre-crRNA and tracrRNA of type II CRISPR loci if present in the organism.</text>
</comment>
<dbReference type="KEGG" id="cher:DK880_00564"/>
<dbReference type="Pfam" id="PF14622">
    <property type="entry name" value="Ribonucleas_3_3"/>
    <property type="match status" value="1"/>
</dbReference>
<keyword evidence="5 8" id="KW-0255">Endonuclease</keyword>
<keyword evidence="8" id="KW-0479">Metal-binding</keyword>
<evidence type="ECO:0000259" key="9">
    <source>
        <dbReference type="PROSITE" id="PS50137"/>
    </source>
</evidence>